<evidence type="ECO:0000313" key="2">
    <source>
        <dbReference type="WBParaSite" id="Smp_214020.1"/>
    </source>
</evidence>
<evidence type="ECO:0000313" key="1">
    <source>
        <dbReference type="Proteomes" id="UP000008854"/>
    </source>
</evidence>
<dbReference type="SUPFAM" id="SSF53335">
    <property type="entry name" value="S-adenosyl-L-methionine-dependent methyltransferases"/>
    <property type="match status" value="1"/>
</dbReference>
<dbReference type="InParanoid" id="A0A5K4EZX1"/>
<reference evidence="1" key="1">
    <citation type="journal article" date="2012" name="PLoS Negl. Trop. Dis.">
        <title>A systematically improved high quality genome and transcriptome of the human blood fluke Schistosoma mansoni.</title>
        <authorList>
            <person name="Protasio A.V."/>
            <person name="Tsai I.J."/>
            <person name="Babbage A."/>
            <person name="Nichol S."/>
            <person name="Hunt M."/>
            <person name="Aslett M.A."/>
            <person name="De Silva N."/>
            <person name="Velarde G.S."/>
            <person name="Anderson T.J."/>
            <person name="Clark R.C."/>
            <person name="Davidson C."/>
            <person name="Dillon G.P."/>
            <person name="Holroyd N.E."/>
            <person name="LoVerde P.T."/>
            <person name="Lloyd C."/>
            <person name="McQuillan J."/>
            <person name="Oliveira G."/>
            <person name="Otto T.D."/>
            <person name="Parker-Manuel S.J."/>
            <person name="Quail M.A."/>
            <person name="Wilson R.A."/>
            <person name="Zerlotini A."/>
            <person name="Dunne D.W."/>
            <person name="Berriman M."/>
        </authorList>
    </citation>
    <scope>NUCLEOTIDE SEQUENCE [LARGE SCALE GENOMIC DNA]</scope>
    <source>
        <strain evidence="1">Puerto Rican</strain>
    </source>
</reference>
<dbReference type="WBParaSite" id="Smp_214020.1">
    <property type="protein sequence ID" value="Smp_214020.1"/>
    <property type="gene ID" value="Smp_214020"/>
</dbReference>
<sequence>MSILFAILANKLHQHIIHQFSCSLKKPTSNFYSKYLYQYKLKKQNKLLTAAAIDACNLKPGDNVLEIGFGQGDGIQLAVEYVAPITVNHWKSSRIKFILENVISTSTIQSNKFKNDGHVYGIEISEYMLQKARNYGPLLKLIVLTYN</sequence>
<dbReference type="STRING" id="6183.A0A5K4EZX1"/>
<dbReference type="Proteomes" id="UP000008854">
    <property type="component" value="Unassembled WGS sequence"/>
</dbReference>
<proteinExistence type="predicted"/>
<accession>A0A5K4EZX1</accession>
<dbReference type="ExpressionAtlas" id="A0A5K4EZX1">
    <property type="expression patterns" value="baseline"/>
</dbReference>
<name>A0A5K4EZX1_SCHMA</name>
<protein>
    <submittedName>
        <fullName evidence="2">Methyltransf_11 domain-containing protein</fullName>
    </submittedName>
</protein>
<dbReference type="AlphaFoldDB" id="A0A5K4EZX1"/>
<reference evidence="2" key="2">
    <citation type="submission" date="2019-11" db="UniProtKB">
        <authorList>
            <consortium name="WormBaseParasite"/>
        </authorList>
    </citation>
    <scope>IDENTIFICATION</scope>
    <source>
        <strain evidence="2">Puerto Rican</strain>
    </source>
</reference>
<organism evidence="1 2">
    <name type="scientific">Schistosoma mansoni</name>
    <name type="common">Blood fluke</name>
    <dbReference type="NCBI Taxonomy" id="6183"/>
    <lineage>
        <taxon>Eukaryota</taxon>
        <taxon>Metazoa</taxon>
        <taxon>Spiralia</taxon>
        <taxon>Lophotrochozoa</taxon>
        <taxon>Platyhelminthes</taxon>
        <taxon>Trematoda</taxon>
        <taxon>Digenea</taxon>
        <taxon>Strigeidida</taxon>
        <taxon>Schistosomatoidea</taxon>
        <taxon>Schistosomatidae</taxon>
        <taxon>Schistosoma</taxon>
    </lineage>
</organism>
<dbReference type="Gene3D" id="3.40.50.150">
    <property type="entry name" value="Vaccinia Virus protein VP39"/>
    <property type="match status" value="1"/>
</dbReference>
<keyword evidence="1" id="KW-1185">Reference proteome</keyword>
<dbReference type="InterPro" id="IPR029063">
    <property type="entry name" value="SAM-dependent_MTases_sf"/>
</dbReference>